<evidence type="ECO:0000256" key="1">
    <source>
        <dbReference type="SAM" id="MobiDB-lite"/>
    </source>
</evidence>
<dbReference type="Proteomes" id="UP000252519">
    <property type="component" value="Unassembled WGS sequence"/>
</dbReference>
<accession>A0A368FF13</accession>
<evidence type="ECO:0000313" key="2">
    <source>
        <dbReference type="EMBL" id="RCN30652.1"/>
    </source>
</evidence>
<keyword evidence="3" id="KW-1185">Reference proteome</keyword>
<feature type="region of interest" description="Disordered" evidence="1">
    <location>
        <begin position="197"/>
        <end position="219"/>
    </location>
</feature>
<dbReference type="OrthoDB" id="5874850at2759"/>
<name>A0A368FF13_ANCCA</name>
<comment type="caution">
    <text evidence="2">The sequence shown here is derived from an EMBL/GenBank/DDBJ whole genome shotgun (WGS) entry which is preliminary data.</text>
</comment>
<sequence>MDVDAGRQKNDPCAVADKQQALPTVMEQMECSEASADQVTAREREFEELKVCNTLVKKVKEAEIMVNAEVAKYWRIGDEKREKFEELARSSTEQVVDQITYLKELCIRSKQEHDSFEQIRASLGCETQLDFVQSEMLVEKAAIIEAIKESTDWPENEIVNRCANLKEETTTLARKSEEIMFLQRQLEARERELEELRAAQREQASRPPTKVRDDIPDEPKTDAYLTRQQTIRRMKRDWCANNPLFQRGTNGRAHRTVGCSTTRRNLQRGSRILQVIYLLSFLVR</sequence>
<evidence type="ECO:0000313" key="3">
    <source>
        <dbReference type="Proteomes" id="UP000252519"/>
    </source>
</evidence>
<proteinExistence type="predicted"/>
<dbReference type="EMBL" id="JOJR01001502">
    <property type="protein sequence ID" value="RCN30652.1"/>
    <property type="molecule type" value="Genomic_DNA"/>
</dbReference>
<dbReference type="AlphaFoldDB" id="A0A368FF13"/>
<organism evidence="2 3">
    <name type="scientific">Ancylostoma caninum</name>
    <name type="common">Dog hookworm</name>
    <dbReference type="NCBI Taxonomy" id="29170"/>
    <lineage>
        <taxon>Eukaryota</taxon>
        <taxon>Metazoa</taxon>
        <taxon>Ecdysozoa</taxon>
        <taxon>Nematoda</taxon>
        <taxon>Chromadorea</taxon>
        <taxon>Rhabditida</taxon>
        <taxon>Rhabditina</taxon>
        <taxon>Rhabditomorpha</taxon>
        <taxon>Strongyloidea</taxon>
        <taxon>Ancylostomatidae</taxon>
        <taxon>Ancylostomatinae</taxon>
        <taxon>Ancylostoma</taxon>
    </lineage>
</organism>
<protein>
    <submittedName>
        <fullName evidence="2">Uncharacterized protein</fullName>
    </submittedName>
</protein>
<gene>
    <name evidence="2" type="ORF">ANCCAN_23574</name>
</gene>
<reference evidence="2 3" key="1">
    <citation type="submission" date="2014-10" db="EMBL/GenBank/DDBJ databases">
        <title>Draft genome of the hookworm Ancylostoma caninum.</title>
        <authorList>
            <person name="Mitreva M."/>
        </authorList>
    </citation>
    <scope>NUCLEOTIDE SEQUENCE [LARGE SCALE GENOMIC DNA]</scope>
    <source>
        <strain evidence="2 3">Baltimore</strain>
    </source>
</reference>